<sequence length="85" mass="9999">MNSNPHFKWFYWQVVYDDSFAVDHLLVMKQMQQPDFGHQRLSARPARLDQEGSGRGRQRPRAPHSPTRWPSPNPRGPLFAPPRYT</sequence>
<comment type="caution">
    <text evidence="1">The sequence shown here is derived from an EMBL/GenBank/DDBJ whole genome shotgun (WGS) entry which is preliminary data.</text>
</comment>
<gene>
    <name evidence="1" type="ORF">BC936DRAFT_139460</name>
</gene>
<evidence type="ECO:0000313" key="1">
    <source>
        <dbReference type="EMBL" id="RUP17372.1"/>
    </source>
</evidence>
<evidence type="ECO:0000313" key="2">
    <source>
        <dbReference type="Proteomes" id="UP000268093"/>
    </source>
</evidence>
<dbReference type="EMBL" id="RBNI01015044">
    <property type="protein sequence ID" value="RUP17372.1"/>
    <property type="molecule type" value="Genomic_DNA"/>
</dbReference>
<name>A0A433B9V8_9FUNG</name>
<dbReference type="AlphaFoldDB" id="A0A433B9V8"/>
<reference evidence="1 2" key="1">
    <citation type="journal article" date="2018" name="New Phytol.">
        <title>Phylogenomics of Endogonaceae and evolution of mycorrhizas within Mucoromycota.</title>
        <authorList>
            <person name="Chang Y."/>
            <person name="Desiro A."/>
            <person name="Na H."/>
            <person name="Sandor L."/>
            <person name="Lipzen A."/>
            <person name="Clum A."/>
            <person name="Barry K."/>
            <person name="Grigoriev I.V."/>
            <person name="Martin F.M."/>
            <person name="Stajich J.E."/>
            <person name="Smith M.E."/>
            <person name="Bonito G."/>
            <person name="Spatafora J.W."/>
        </authorList>
    </citation>
    <scope>NUCLEOTIDE SEQUENCE [LARGE SCALE GENOMIC DNA]</scope>
    <source>
        <strain evidence="1 2">GMNB39</strain>
    </source>
</reference>
<dbReference type="Proteomes" id="UP000268093">
    <property type="component" value="Unassembled WGS sequence"/>
</dbReference>
<proteinExistence type="predicted"/>
<organism evidence="1 2">
    <name type="scientific">Jimgerdemannia flammicorona</name>
    <dbReference type="NCBI Taxonomy" id="994334"/>
    <lineage>
        <taxon>Eukaryota</taxon>
        <taxon>Fungi</taxon>
        <taxon>Fungi incertae sedis</taxon>
        <taxon>Mucoromycota</taxon>
        <taxon>Mucoromycotina</taxon>
        <taxon>Endogonomycetes</taxon>
        <taxon>Endogonales</taxon>
        <taxon>Endogonaceae</taxon>
        <taxon>Jimgerdemannia</taxon>
    </lineage>
</organism>
<dbReference type="OrthoDB" id="424753at2759"/>
<protein>
    <submittedName>
        <fullName evidence="1">Uncharacterized protein</fullName>
    </submittedName>
</protein>
<keyword evidence="2" id="KW-1185">Reference proteome</keyword>
<accession>A0A433B9V8</accession>